<evidence type="ECO:0000256" key="6">
    <source>
        <dbReference type="ARBA" id="ARBA00034312"/>
    </source>
</evidence>
<dbReference type="Proteomes" id="UP000256900">
    <property type="component" value="Unassembled WGS sequence"/>
</dbReference>
<comment type="similarity">
    <text evidence="6">Belongs to the heme-containing dehydratase family.</text>
</comment>
<comment type="caution">
    <text evidence="7">The sequence shown here is derived from an EMBL/GenBank/DDBJ whole genome shotgun (WGS) entry which is preliminary data.</text>
</comment>
<accession>A0A3D9YTK7</accession>
<evidence type="ECO:0000256" key="3">
    <source>
        <dbReference type="ARBA" id="ARBA00022723"/>
    </source>
</evidence>
<name>A0A3D9YTK7_9HYPH</name>
<evidence type="ECO:0000256" key="1">
    <source>
        <dbReference type="ARBA" id="ARBA00001970"/>
    </source>
</evidence>
<evidence type="ECO:0000313" key="7">
    <source>
        <dbReference type="EMBL" id="REF85936.1"/>
    </source>
</evidence>
<gene>
    <name evidence="7" type="ORF">DES32_1976</name>
</gene>
<evidence type="ECO:0000256" key="5">
    <source>
        <dbReference type="ARBA" id="ARBA00023239"/>
    </source>
</evidence>
<dbReference type="AlphaFoldDB" id="A0A3D9YTK7"/>
<dbReference type="RefSeq" id="WP_207206607.1">
    <property type="nucleotide sequence ID" value="NZ_QUMO01000003.1"/>
</dbReference>
<keyword evidence="5" id="KW-0456">Lyase</keyword>
<evidence type="ECO:0000313" key="8">
    <source>
        <dbReference type="Proteomes" id="UP000256900"/>
    </source>
</evidence>
<evidence type="ECO:0000256" key="4">
    <source>
        <dbReference type="ARBA" id="ARBA00023004"/>
    </source>
</evidence>
<comment type="cofactor">
    <cofactor evidence="1">
        <name>heme b</name>
        <dbReference type="ChEBI" id="CHEBI:60344"/>
    </cofactor>
</comment>
<keyword evidence="3" id="KW-0479">Metal-binding</keyword>
<organism evidence="7 8">
    <name type="scientific">Methylovirgula ligni</name>
    <dbReference type="NCBI Taxonomy" id="569860"/>
    <lineage>
        <taxon>Bacteria</taxon>
        <taxon>Pseudomonadati</taxon>
        <taxon>Pseudomonadota</taxon>
        <taxon>Alphaproteobacteria</taxon>
        <taxon>Hyphomicrobiales</taxon>
        <taxon>Beijerinckiaceae</taxon>
        <taxon>Methylovirgula</taxon>
    </lineage>
</organism>
<proteinExistence type="inferred from homology"/>
<keyword evidence="4" id="KW-0408">Iron</keyword>
<evidence type="ECO:0000256" key="2">
    <source>
        <dbReference type="ARBA" id="ARBA00022617"/>
    </source>
</evidence>
<dbReference type="GO" id="GO:0046872">
    <property type="term" value="F:metal ion binding"/>
    <property type="evidence" value="ECO:0007669"/>
    <property type="project" value="UniProtKB-KW"/>
</dbReference>
<keyword evidence="8" id="KW-1185">Reference proteome</keyword>
<keyword evidence="2" id="KW-0349">Heme</keyword>
<sequence length="351" mass="39865">MSLDSSIPSHLRCPRTRTRRVSDTWKPAVPAYSALGPQSIKQLVMAYFGVQIKSDETKGQACAAFRTILQSFNVDDGPARHDLVQFVDGQGHLNLIAVAYWEEPEKYHKWNDKPAVKSWWSSDDRLNDGVGYFREIFSPRMEQFETIFTAPGPLEGVSILLGGLTEPIIEHGYWGSMRDRLPLSQTDTMDPSGELALKQGTPAKGGRVIVAGHQNLTLIRSGEDWSRTDGEERRTWFEDIQPVLLDGMNYLRDDGLEVGCYCNRYCYHMDKDGKVEEKGFGVSLWRSLSNLESWAESHPTHLQIFVTFNRLAKKFKELVLYHEVSVFDASAQYFEYINCHPKTGVMRAFAA</sequence>
<protein>
    <submittedName>
        <fullName evidence="7">Aldoxime dehydratase</fullName>
    </submittedName>
</protein>
<reference evidence="7 8" key="1">
    <citation type="submission" date="2018-08" db="EMBL/GenBank/DDBJ databases">
        <title>Genomic Encyclopedia of Type Strains, Phase IV (KMG-IV): sequencing the most valuable type-strain genomes for metagenomic binning, comparative biology and taxonomic classification.</title>
        <authorList>
            <person name="Goeker M."/>
        </authorList>
    </citation>
    <scope>NUCLEOTIDE SEQUENCE [LARGE SCALE GENOMIC DNA]</scope>
    <source>
        <strain evidence="7 8">BW863</strain>
    </source>
</reference>
<dbReference type="GO" id="GO:0016829">
    <property type="term" value="F:lyase activity"/>
    <property type="evidence" value="ECO:0007669"/>
    <property type="project" value="UniProtKB-KW"/>
</dbReference>
<dbReference type="EMBL" id="QUMO01000003">
    <property type="protein sequence ID" value="REF85936.1"/>
    <property type="molecule type" value="Genomic_DNA"/>
</dbReference>
<dbReference type="Pfam" id="PF13816">
    <property type="entry name" value="Dehydratase_hem"/>
    <property type="match status" value="1"/>
</dbReference>
<dbReference type="InterPro" id="IPR025702">
    <property type="entry name" value="OXD"/>
</dbReference>